<dbReference type="PROSITE" id="PS51450">
    <property type="entry name" value="LRR"/>
    <property type="match status" value="1"/>
</dbReference>
<dbReference type="RefSeq" id="XP_067064142.1">
    <property type="nucleotide sequence ID" value="XM_067208768.1"/>
</dbReference>
<dbReference type="Pfam" id="PF00069">
    <property type="entry name" value="Pkinase"/>
    <property type="match status" value="1"/>
</dbReference>
<keyword evidence="4 5" id="KW-0067">ATP-binding</keyword>
<dbReference type="AlphaFoldDB" id="A0A836GGT8"/>
<dbReference type="InterPro" id="IPR017441">
    <property type="entry name" value="Protein_kinase_ATP_BS"/>
</dbReference>
<dbReference type="GO" id="GO:0005524">
    <property type="term" value="F:ATP binding"/>
    <property type="evidence" value="ECO:0007669"/>
    <property type="project" value="UniProtKB-UniRule"/>
</dbReference>
<feature type="compositionally biased region" description="Basic and acidic residues" evidence="6">
    <location>
        <begin position="547"/>
        <end position="559"/>
    </location>
</feature>
<protein>
    <recommendedName>
        <fullName evidence="7">Protein kinase domain-containing protein</fullName>
    </recommendedName>
</protein>
<dbReference type="Proteomes" id="UP000674143">
    <property type="component" value="Unassembled WGS sequence"/>
</dbReference>
<dbReference type="PANTHER" id="PTHR24348">
    <property type="entry name" value="SERINE/THREONINE-PROTEIN KINASE UNC-51-RELATED"/>
    <property type="match status" value="1"/>
</dbReference>
<dbReference type="GO" id="GO:0004674">
    <property type="term" value="F:protein serine/threonine kinase activity"/>
    <property type="evidence" value="ECO:0007669"/>
    <property type="project" value="InterPro"/>
</dbReference>
<dbReference type="InterPro" id="IPR032675">
    <property type="entry name" value="LRR_dom_sf"/>
</dbReference>
<feature type="domain" description="Protein kinase" evidence="7">
    <location>
        <begin position="29"/>
        <end position="285"/>
    </location>
</feature>
<dbReference type="EMBL" id="JAFHLR010000017">
    <property type="protein sequence ID" value="KAG5481782.1"/>
    <property type="molecule type" value="Genomic_DNA"/>
</dbReference>
<evidence type="ECO:0000313" key="8">
    <source>
        <dbReference type="EMBL" id="KAG5481782.1"/>
    </source>
</evidence>
<dbReference type="PROSITE" id="PS00107">
    <property type="entry name" value="PROTEIN_KINASE_ATP"/>
    <property type="match status" value="1"/>
</dbReference>
<evidence type="ECO:0000256" key="2">
    <source>
        <dbReference type="ARBA" id="ARBA00022737"/>
    </source>
</evidence>
<dbReference type="FunFam" id="1.10.510.10:FF:000673">
    <property type="entry name" value="CAMK family protein kinase"/>
    <property type="match status" value="1"/>
</dbReference>
<dbReference type="GO" id="GO:0010506">
    <property type="term" value="P:regulation of autophagy"/>
    <property type="evidence" value="ECO:0007669"/>
    <property type="project" value="InterPro"/>
</dbReference>
<sequence length="559" mass="62136">MDFYALQDSLLRNPKSGGSSDSVDVQSRYVLIEKIGSGSYGDVWSAARRTGAKDMYAVKRIDKRQAGTKGLRSVMGEVETMSLLSHPNIVKLEETYQDDACLSIVMEYLPGGSLQHRIDRQSVSEVETRRFITQLLMAVEYIHEKGIVHRDLKPSNCLLSQNDLVVKISDFGLSVFAGNEQCLTTCCGTLHFMAPEILLEKNYGRPVDMWAMGVMAHVMFLGRYPFQARTESALTKDICRGYRPPEGGDYRLRCPPLLQDFISQLLLHDSHRRMSAKDALTHPWIKEGLDANRRASLYASQTPLVAPMKPSAHWRAVVLAVMGAQRLLYLQKMQRLVRLGFAGFPILRDYRYLVTGDYVPANTSLECSHMFHACPMALLELISMIDTCPFLKHLNLSWNNLHSLSVVQSLIKVVARHPSLQSIDLSHNPIPAVAGRSILRMVRNPLSHLTSINVGDTGISADTIGQINCLLKEKLTPAALSYSSSIGELQSRVIQGSCDDALSTSSSTTVSSLRQKRSIGSVPPKRPSKKDARGVRLPPISRPPMARRNEKTSESTKTS</sequence>
<reference evidence="9" key="1">
    <citation type="journal article" date="2021" name="Microbiol. Resour. Announc.">
        <title>LGAAP: Leishmaniinae Genome Assembly and Annotation Pipeline.</title>
        <authorList>
            <person name="Almutairi H."/>
            <person name="Urbaniak M.D."/>
            <person name="Bates M.D."/>
            <person name="Jariyapan N."/>
            <person name="Kwakye-Nuako G."/>
            <person name="Thomaz-Soccol V."/>
            <person name="Al-Salem W.S."/>
            <person name="Dillon R.J."/>
            <person name="Bates P.A."/>
            <person name="Gatherer D."/>
        </authorList>
    </citation>
    <scope>NUCLEOTIDE SEQUENCE [LARGE SCALE GENOMIC DNA]</scope>
</reference>
<accession>A0A836GGT8</accession>
<feature type="compositionally biased region" description="Low complexity" evidence="6">
    <location>
        <begin position="503"/>
        <end position="512"/>
    </location>
</feature>
<dbReference type="GeneID" id="92362702"/>
<evidence type="ECO:0000256" key="5">
    <source>
        <dbReference type="PROSITE-ProRule" id="PRU10141"/>
    </source>
</evidence>
<gene>
    <name evidence="8" type="ORF">LSCM4_06857</name>
</gene>
<evidence type="ECO:0000313" key="9">
    <source>
        <dbReference type="Proteomes" id="UP000674143"/>
    </source>
</evidence>
<dbReference type="InterPro" id="IPR045269">
    <property type="entry name" value="Atg1-like"/>
</dbReference>
<evidence type="ECO:0000259" key="7">
    <source>
        <dbReference type="PROSITE" id="PS50011"/>
    </source>
</evidence>
<dbReference type="PROSITE" id="PS50011">
    <property type="entry name" value="PROTEIN_KINASE_DOM"/>
    <property type="match status" value="1"/>
</dbReference>
<dbReference type="GO" id="GO:0005737">
    <property type="term" value="C:cytoplasm"/>
    <property type="evidence" value="ECO:0007669"/>
    <property type="project" value="TreeGrafter"/>
</dbReference>
<evidence type="ECO:0000256" key="1">
    <source>
        <dbReference type="ARBA" id="ARBA00022614"/>
    </source>
</evidence>
<dbReference type="Gene3D" id="1.10.510.10">
    <property type="entry name" value="Transferase(Phosphotransferase) domain 1"/>
    <property type="match status" value="1"/>
</dbReference>
<evidence type="ECO:0000256" key="6">
    <source>
        <dbReference type="SAM" id="MobiDB-lite"/>
    </source>
</evidence>
<name>A0A836GGT8_9TRYP</name>
<organism evidence="8 9">
    <name type="scientific">Leishmania orientalis</name>
    <dbReference type="NCBI Taxonomy" id="2249476"/>
    <lineage>
        <taxon>Eukaryota</taxon>
        <taxon>Discoba</taxon>
        <taxon>Euglenozoa</taxon>
        <taxon>Kinetoplastea</taxon>
        <taxon>Metakinetoplastina</taxon>
        <taxon>Trypanosomatida</taxon>
        <taxon>Trypanosomatidae</taxon>
        <taxon>Leishmaniinae</taxon>
        <taxon>Leishmania</taxon>
    </lineage>
</organism>
<keyword evidence="3 5" id="KW-0547">Nucleotide-binding</keyword>
<evidence type="ECO:0000256" key="4">
    <source>
        <dbReference type="ARBA" id="ARBA00022840"/>
    </source>
</evidence>
<dbReference type="SMR" id="A0A836GGT8"/>
<dbReference type="InterPro" id="IPR001611">
    <property type="entry name" value="Leu-rich_rpt"/>
</dbReference>
<reference evidence="9" key="2">
    <citation type="journal article" date="2021" name="Sci. Data">
        <title>Chromosome-scale genome sequencing, assembly and annotation of six genomes from subfamily Leishmaniinae.</title>
        <authorList>
            <person name="Almutairi H."/>
            <person name="Urbaniak M.D."/>
            <person name="Bates M.D."/>
            <person name="Jariyapan N."/>
            <person name="Kwakye-Nuako G."/>
            <person name="Thomaz Soccol V."/>
            <person name="Al-Salem W.S."/>
            <person name="Dillon R.J."/>
            <person name="Bates P.A."/>
            <person name="Gatherer D."/>
        </authorList>
    </citation>
    <scope>NUCLEOTIDE SEQUENCE [LARGE SCALE GENOMIC DNA]</scope>
</reference>
<evidence type="ECO:0000256" key="3">
    <source>
        <dbReference type="ARBA" id="ARBA00022741"/>
    </source>
</evidence>
<comment type="caution">
    <text evidence="8">The sequence shown here is derived from an EMBL/GenBank/DDBJ whole genome shotgun (WGS) entry which is preliminary data.</text>
</comment>
<keyword evidence="9" id="KW-1185">Reference proteome</keyword>
<dbReference type="PROSITE" id="PS00108">
    <property type="entry name" value="PROTEIN_KINASE_ST"/>
    <property type="match status" value="1"/>
</dbReference>
<dbReference type="SMART" id="SM00220">
    <property type="entry name" value="S_TKc"/>
    <property type="match status" value="1"/>
</dbReference>
<feature type="binding site" evidence="5">
    <location>
        <position position="59"/>
    </location>
    <ligand>
        <name>ATP</name>
        <dbReference type="ChEBI" id="CHEBI:30616"/>
    </ligand>
</feature>
<feature type="region of interest" description="Disordered" evidence="6">
    <location>
        <begin position="500"/>
        <end position="559"/>
    </location>
</feature>
<keyword evidence="1" id="KW-0433">Leucine-rich repeat</keyword>
<dbReference type="Pfam" id="PF13516">
    <property type="entry name" value="LRR_6"/>
    <property type="match status" value="1"/>
</dbReference>
<dbReference type="InterPro" id="IPR000719">
    <property type="entry name" value="Prot_kinase_dom"/>
</dbReference>
<dbReference type="InterPro" id="IPR011009">
    <property type="entry name" value="Kinase-like_dom_sf"/>
</dbReference>
<dbReference type="CDD" id="cd05117">
    <property type="entry name" value="STKc_CAMK"/>
    <property type="match status" value="1"/>
</dbReference>
<proteinExistence type="predicted"/>
<keyword evidence="2" id="KW-0677">Repeat</keyword>
<dbReference type="SUPFAM" id="SSF56112">
    <property type="entry name" value="Protein kinase-like (PK-like)"/>
    <property type="match status" value="1"/>
</dbReference>
<dbReference type="Gene3D" id="3.80.10.10">
    <property type="entry name" value="Ribonuclease Inhibitor"/>
    <property type="match status" value="1"/>
</dbReference>
<dbReference type="KEGG" id="loi:92362702"/>
<dbReference type="SUPFAM" id="SSF52047">
    <property type="entry name" value="RNI-like"/>
    <property type="match status" value="1"/>
</dbReference>
<dbReference type="InterPro" id="IPR008271">
    <property type="entry name" value="Ser/Thr_kinase_AS"/>
</dbReference>